<evidence type="ECO:0000313" key="3">
    <source>
        <dbReference type="Proteomes" id="UP000028013"/>
    </source>
</evidence>
<dbReference type="EMBL" id="JNHN01000124">
    <property type="protein sequence ID" value="KDS54765.1"/>
    <property type="molecule type" value="Genomic_DNA"/>
</dbReference>
<organism evidence="2 3">
    <name type="scientific">Bacteroides uniformis str. 3978 T3 ii</name>
    <dbReference type="NCBI Taxonomy" id="1339349"/>
    <lineage>
        <taxon>Bacteria</taxon>
        <taxon>Pseudomonadati</taxon>
        <taxon>Bacteroidota</taxon>
        <taxon>Bacteroidia</taxon>
        <taxon>Bacteroidales</taxon>
        <taxon>Bacteroidaceae</taxon>
        <taxon>Bacteroides</taxon>
    </lineage>
</organism>
<protein>
    <recommendedName>
        <fullName evidence="4">Glycoside hydrolase family 125 protein</fullName>
    </recommendedName>
</protein>
<name>A0A078S331_BACUN</name>
<comment type="caution">
    <text evidence="2">The sequence shown here is derived from an EMBL/GenBank/DDBJ whole genome shotgun (WGS) entry which is preliminary data.</text>
</comment>
<dbReference type="InterPro" id="IPR012341">
    <property type="entry name" value="6hp_glycosidase-like_sf"/>
</dbReference>
<evidence type="ECO:0008006" key="4">
    <source>
        <dbReference type="Google" id="ProtNLM"/>
    </source>
</evidence>
<evidence type="ECO:0000313" key="2">
    <source>
        <dbReference type="EMBL" id="KDS54765.1"/>
    </source>
</evidence>
<dbReference type="Gene3D" id="1.50.10.10">
    <property type="match status" value="1"/>
</dbReference>
<dbReference type="PANTHER" id="PTHR31047:SF0">
    <property type="entry name" value="MEIOTICALLY UP-REGULATED GENE 157 PROTEIN"/>
    <property type="match status" value="1"/>
</dbReference>
<sequence length="487" mass="55232">MKKRNITLCAVAMLCMQGYAKADTFILKGDNTCVENYAQMTAAYKSNRPKMKKRLFTSKAVEAEIVRVKKLLTNPKLAWMFENCFPNTLDTTVHFRMLDGKPDTFVYTGDIHAMWLRDSGAQVWPYVQLANNDAQLKEMLEGVIRRQFLCINIDPYANAFNDGPTGGNWMTDLTDMKPELHERKWEIDSLCYPLRLAYQYWKVTGDSSIFDGEWMKAITAILKTFKEQQRKDGVGPYRFQRKTERALDTLNNDGLGAPVKPVGLIVSAFRPSDDATTLQYLVPSNFFAVSSLRKAAEILTEVNKETSLAKECTDLAAEVEAALKKYATYNHPEFGTIYAFEVDGFGNHLLMDDANVPSLLAMPYLGDVDVNDPIYQNTRRFVWSGSNPYFFKGKAGEGIGGPHIGYDMVWPMSIMMKAFTSQNDEEIKICIKMLMDTDAGTGFMHESFHKDDPTNFTRAWFAWQNTLFGELILKLVNEGKVDLLNSL</sequence>
<dbReference type="SMART" id="SM01149">
    <property type="entry name" value="DUF1237"/>
    <property type="match status" value="1"/>
</dbReference>
<dbReference type="Proteomes" id="UP000028013">
    <property type="component" value="Unassembled WGS sequence"/>
</dbReference>
<dbReference type="RefSeq" id="WP_005824841.1">
    <property type="nucleotide sequence ID" value="NZ_JNHN01000124.1"/>
</dbReference>
<accession>A0A078S331</accession>
<evidence type="ECO:0000256" key="1">
    <source>
        <dbReference type="SAM" id="SignalP"/>
    </source>
</evidence>
<dbReference type="InterPro" id="IPR008928">
    <property type="entry name" value="6-hairpin_glycosidase_sf"/>
</dbReference>
<dbReference type="SUPFAM" id="SSF48208">
    <property type="entry name" value="Six-hairpin glycosidases"/>
    <property type="match status" value="1"/>
</dbReference>
<gene>
    <name evidence="2" type="ORF">M094_4294</name>
</gene>
<feature type="chain" id="PRO_5001744662" description="Glycoside hydrolase family 125 protein" evidence="1">
    <location>
        <begin position="23"/>
        <end position="487"/>
    </location>
</feature>
<reference evidence="2 3" key="1">
    <citation type="submission" date="2014-04" db="EMBL/GenBank/DDBJ databases">
        <authorList>
            <person name="Sears C."/>
            <person name="Carroll K."/>
            <person name="Sack B.R."/>
            <person name="Qadri F."/>
            <person name="Myers L.L."/>
            <person name="Chung G.-T."/>
            <person name="Escheverria P."/>
            <person name="Fraser C.M."/>
            <person name="Sadzewicz L."/>
            <person name="Shefchek K.A."/>
            <person name="Tallon L."/>
            <person name="Das S.P."/>
            <person name="Daugherty S."/>
            <person name="Mongodin E.F."/>
        </authorList>
    </citation>
    <scope>NUCLEOTIDE SEQUENCE [LARGE SCALE GENOMIC DNA]</scope>
    <source>
        <strain evidence="2 3">3978 T3 ii</strain>
    </source>
</reference>
<dbReference type="GeneID" id="99750340"/>
<dbReference type="AlphaFoldDB" id="A0A078S331"/>
<dbReference type="GO" id="GO:0005975">
    <property type="term" value="P:carbohydrate metabolic process"/>
    <property type="evidence" value="ECO:0007669"/>
    <property type="project" value="InterPro"/>
</dbReference>
<dbReference type="PIRSF" id="PIRSF028846">
    <property type="entry name" value="UCP028846"/>
    <property type="match status" value="1"/>
</dbReference>
<keyword evidence="1" id="KW-0732">Signal</keyword>
<dbReference type="PANTHER" id="PTHR31047">
    <property type="entry name" value="MEIOTICALLY UP-REGULATED GENE 157 PROTEIN"/>
    <property type="match status" value="1"/>
</dbReference>
<dbReference type="InterPro" id="IPR008313">
    <property type="entry name" value="GH125"/>
</dbReference>
<feature type="signal peptide" evidence="1">
    <location>
        <begin position="1"/>
        <end position="22"/>
    </location>
</feature>
<dbReference type="PATRIC" id="fig|1339349.3.peg.1074"/>
<proteinExistence type="predicted"/>
<dbReference type="Pfam" id="PF06824">
    <property type="entry name" value="Glyco_hydro_125"/>
    <property type="match status" value="1"/>
</dbReference>